<reference evidence="15 16" key="1">
    <citation type="journal article" date="2013" name="PLoS Genet.">
        <title>The genome and development-dependent transcriptomes of Pyronema confluens: a window into fungal evolution.</title>
        <authorList>
            <person name="Traeger S."/>
            <person name="Altegoer F."/>
            <person name="Freitag M."/>
            <person name="Gabaldon T."/>
            <person name="Kempken F."/>
            <person name="Kumar A."/>
            <person name="Marcet-Houben M."/>
            <person name="Poggeler S."/>
            <person name="Stajich J.E."/>
            <person name="Nowrousian M."/>
        </authorList>
    </citation>
    <scope>NUCLEOTIDE SEQUENCE [LARGE SCALE GENOMIC DNA]</scope>
    <source>
        <strain evidence="16">CBS 100304</strain>
        <tissue evidence="15">Vegetative mycelium</tissue>
    </source>
</reference>
<keyword evidence="2" id="KW-0004">4Fe-4S</keyword>
<dbReference type="PANTHER" id="PTHR43286:SF1">
    <property type="entry name" value="ENDONUCLEASE III-LIKE PROTEIN 1"/>
    <property type="match status" value="1"/>
</dbReference>
<dbReference type="PANTHER" id="PTHR43286">
    <property type="entry name" value="ENDONUCLEASE III-LIKE PROTEIN 1"/>
    <property type="match status" value="1"/>
</dbReference>
<dbReference type="OMA" id="RLGWHKT"/>
<dbReference type="PROSITE" id="PS01155">
    <property type="entry name" value="ENDONUCLEASE_III_2"/>
    <property type="match status" value="1"/>
</dbReference>
<keyword evidence="4 12" id="KW-0227">DNA damage</keyword>
<dbReference type="GO" id="GO:0006285">
    <property type="term" value="P:base-excision repair, AP site formation"/>
    <property type="evidence" value="ECO:0007669"/>
    <property type="project" value="UniProtKB-UniRule"/>
</dbReference>
<evidence type="ECO:0000256" key="1">
    <source>
        <dbReference type="ARBA" id="ARBA00008343"/>
    </source>
</evidence>
<keyword evidence="12" id="KW-0539">Nucleus</keyword>
<evidence type="ECO:0000256" key="3">
    <source>
        <dbReference type="ARBA" id="ARBA00022723"/>
    </source>
</evidence>
<feature type="region of interest" description="Disordered" evidence="13">
    <location>
        <begin position="359"/>
        <end position="437"/>
    </location>
</feature>
<keyword evidence="10 12" id="KW-0326">Glycosidase</keyword>
<dbReference type="eggNOG" id="KOG1921">
    <property type="taxonomic scope" value="Eukaryota"/>
</dbReference>
<evidence type="ECO:0000313" key="15">
    <source>
        <dbReference type="EMBL" id="CCX33886.1"/>
    </source>
</evidence>
<keyword evidence="15" id="KW-0540">Nuclease</keyword>
<dbReference type="Proteomes" id="UP000018144">
    <property type="component" value="Unassembled WGS sequence"/>
</dbReference>
<keyword evidence="6" id="KW-0408">Iron</keyword>
<dbReference type="InterPro" id="IPR004036">
    <property type="entry name" value="Endonuclease-III-like_CS2"/>
</dbReference>
<dbReference type="GO" id="GO:0140078">
    <property type="term" value="F:class I DNA-(apurinic or apyrimidinic site) endonuclease activity"/>
    <property type="evidence" value="ECO:0007669"/>
    <property type="project" value="UniProtKB-EC"/>
</dbReference>
<keyword evidence="15" id="KW-0255">Endonuclease</keyword>
<dbReference type="InterPro" id="IPR030841">
    <property type="entry name" value="NTH1"/>
</dbReference>
<dbReference type="AlphaFoldDB" id="U4LP14"/>
<keyword evidence="7" id="KW-0411">Iron-sulfur</keyword>
<evidence type="ECO:0000256" key="4">
    <source>
        <dbReference type="ARBA" id="ARBA00022763"/>
    </source>
</evidence>
<dbReference type="GO" id="GO:0000703">
    <property type="term" value="F:oxidized pyrimidine nucleobase lesion DNA N-glycosylase activity"/>
    <property type="evidence" value="ECO:0007669"/>
    <property type="project" value="UniProtKB-UniRule"/>
</dbReference>
<dbReference type="InterPro" id="IPR011257">
    <property type="entry name" value="DNA_glycosylase"/>
</dbReference>
<dbReference type="GO" id="GO:0005739">
    <property type="term" value="C:mitochondrion"/>
    <property type="evidence" value="ECO:0007669"/>
    <property type="project" value="UniProtKB-SubCell"/>
</dbReference>
<dbReference type="CDD" id="cd00056">
    <property type="entry name" value="ENDO3c"/>
    <property type="match status" value="1"/>
</dbReference>
<comment type="catalytic activity">
    <reaction evidence="11 12">
        <text>2'-deoxyribonucleotide-(2'-deoxyribose 5'-phosphate)-2'-deoxyribonucleotide-DNA = a 3'-end 2'-deoxyribonucleotide-(2,3-dehydro-2,3-deoxyribose 5'-phosphate)-DNA + a 5'-end 5'-phospho-2'-deoxyribonucleoside-DNA + H(+)</text>
        <dbReference type="Rhea" id="RHEA:66592"/>
        <dbReference type="Rhea" id="RHEA-COMP:13180"/>
        <dbReference type="Rhea" id="RHEA-COMP:16897"/>
        <dbReference type="Rhea" id="RHEA-COMP:17067"/>
        <dbReference type="ChEBI" id="CHEBI:15378"/>
        <dbReference type="ChEBI" id="CHEBI:136412"/>
        <dbReference type="ChEBI" id="CHEBI:157695"/>
        <dbReference type="ChEBI" id="CHEBI:167181"/>
        <dbReference type="EC" id="4.2.99.18"/>
    </reaction>
</comment>
<feature type="domain" description="HhH-GPD" evidence="14">
    <location>
        <begin position="181"/>
        <end position="332"/>
    </location>
</feature>
<feature type="compositionally biased region" description="Basic residues" evidence="13">
    <location>
        <begin position="406"/>
        <end position="415"/>
    </location>
</feature>
<evidence type="ECO:0000313" key="16">
    <source>
        <dbReference type="Proteomes" id="UP000018144"/>
    </source>
</evidence>
<evidence type="ECO:0000259" key="14">
    <source>
        <dbReference type="SMART" id="SM00478"/>
    </source>
</evidence>
<keyword evidence="12" id="KW-0496">Mitochondrion</keyword>
<dbReference type="SUPFAM" id="SSF48150">
    <property type="entry name" value="DNA-glycosylase"/>
    <property type="match status" value="1"/>
</dbReference>
<feature type="compositionally biased region" description="Low complexity" evidence="13">
    <location>
        <begin position="65"/>
        <end position="76"/>
    </location>
</feature>
<feature type="compositionally biased region" description="Basic and acidic residues" evidence="13">
    <location>
        <begin position="379"/>
        <end position="398"/>
    </location>
</feature>
<evidence type="ECO:0000256" key="5">
    <source>
        <dbReference type="ARBA" id="ARBA00022801"/>
    </source>
</evidence>
<evidence type="ECO:0000256" key="11">
    <source>
        <dbReference type="ARBA" id="ARBA00044632"/>
    </source>
</evidence>
<dbReference type="GO" id="GO:0051539">
    <property type="term" value="F:4 iron, 4 sulfur cluster binding"/>
    <property type="evidence" value="ECO:0007669"/>
    <property type="project" value="UniProtKB-KW"/>
</dbReference>
<dbReference type="InterPro" id="IPR003265">
    <property type="entry name" value="HhH-GPD_domain"/>
</dbReference>
<evidence type="ECO:0000256" key="8">
    <source>
        <dbReference type="ARBA" id="ARBA00023204"/>
    </source>
</evidence>
<dbReference type="SMART" id="SM00478">
    <property type="entry name" value="ENDO3c"/>
    <property type="match status" value="1"/>
</dbReference>
<comment type="function">
    <text evidence="12">Bifunctional DNA N-glycosylase with associated apurinic/apyrimidinic (AP) lyase function that catalyzes the first step in base excision repair (BER), the primary repair pathway for the repair of oxidative DNA damage. The DNA N-glycosylase activity releases the damaged DNA base from DNA by cleaving the N-glycosidic bond, leaving an AP site. The AP lyase activity cleaves the phosphodiester bond 3' to the AP site by a beta-elimination. Primarily recognizes and repairs oxidative base damage of pyrimidines.</text>
</comment>
<dbReference type="STRING" id="1076935.U4LP14"/>
<proteinExistence type="inferred from homology"/>
<dbReference type="EC" id="4.2.99.18" evidence="12"/>
<evidence type="ECO:0000256" key="7">
    <source>
        <dbReference type="ARBA" id="ARBA00023014"/>
    </source>
</evidence>
<dbReference type="EC" id="3.2.2.-" evidence="12"/>
<evidence type="ECO:0000256" key="2">
    <source>
        <dbReference type="ARBA" id="ARBA00022485"/>
    </source>
</evidence>
<keyword evidence="16" id="KW-1185">Reference proteome</keyword>
<keyword evidence="3" id="KW-0479">Metal-binding</keyword>
<dbReference type="OrthoDB" id="2099276at2759"/>
<sequence>MASHSAKFNAAISRATRSASKASPIPSPSSSDLSSPPASDEESSSYFTKPKTAATKKPTPKSKSTKAPPTPASATKVKIESTASPAHRKIKPEPVDEPPPSLGDLLDIKPFLPSPKKANGRKVKKELSTVPPENWEEMYALVKKMRIERPAPVDTMGCDVAADQTMSPLIQRFHILISLMLSSQTKDTTNAAAMSRLREEIPGGLTLQTILDIDPPRLNELIGAVGFHRRKTEYIKKTAVILRDQFKGDIPDSIEGLTSLPGVGPKMAHLAMSAAWDKTMGIGVDVHVHRISNLWGWVESNTPEETRHQLEAWLPKDKWREINWLLVGFGQVTCLPRGRKCGDCYLSSKGLCRAAFMGDGSGKRKKKAKVEESDEDEGIPIKREKVKEDPDAEFKVEGGLDTVKSPARRLRRRAAVKKEVKSEGESDMEDIEDFGSS</sequence>
<comment type="caution">
    <text evidence="12">Lacks conserved residue(s) required for the propagation of feature annotation.</text>
</comment>
<dbReference type="FunFam" id="1.10.340.30:FF:000005">
    <property type="entry name" value="Endonuclease III-like protein 1"/>
    <property type="match status" value="1"/>
</dbReference>
<dbReference type="InterPro" id="IPR023170">
    <property type="entry name" value="HhH_base_excis_C"/>
</dbReference>
<dbReference type="GO" id="GO:0005634">
    <property type="term" value="C:nucleus"/>
    <property type="evidence" value="ECO:0007669"/>
    <property type="project" value="UniProtKB-SubCell"/>
</dbReference>
<dbReference type="Pfam" id="PF00633">
    <property type="entry name" value="HHH"/>
    <property type="match status" value="1"/>
</dbReference>
<evidence type="ECO:0000256" key="12">
    <source>
        <dbReference type="HAMAP-Rule" id="MF_03183"/>
    </source>
</evidence>
<evidence type="ECO:0000256" key="9">
    <source>
        <dbReference type="ARBA" id="ARBA00023239"/>
    </source>
</evidence>
<feature type="region of interest" description="Disordered" evidence="13">
    <location>
        <begin position="1"/>
        <end position="106"/>
    </location>
</feature>
<evidence type="ECO:0000256" key="6">
    <source>
        <dbReference type="ARBA" id="ARBA00023004"/>
    </source>
</evidence>
<evidence type="ECO:0000256" key="10">
    <source>
        <dbReference type="ARBA" id="ARBA00023295"/>
    </source>
</evidence>
<dbReference type="GO" id="GO:0003677">
    <property type="term" value="F:DNA binding"/>
    <property type="evidence" value="ECO:0007669"/>
    <property type="project" value="UniProtKB-UniRule"/>
</dbReference>
<dbReference type="GO" id="GO:0006289">
    <property type="term" value="P:nucleotide-excision repair"/>
    <property type="evidence" value="ECO:0007669"/>
    <property type="project" value="TreeGrafter"/>
</dbReference>
<evidence type="ECO:0000256" key="13">
    <source>
        <dbReference type="SAM" id="MobiDB-lite"/>
    </source>
</evidence>
<dbReference type="Gene3D" id="1.10.340.30">
    <property type="entry name" value="Hypothetical protein, domain 2"/>
    <property type="match status" value="1"/>
</dbReference>
<dbReference type="HAMAP" id="MF_03183">
    <property type="entry name" value="Endonuclease_III_Nth"/>
    <property type="match status" value="1"/>
</dbReference>
<keyword evidence="5 12" id="KW-0378">Hydrolase</keyword>
<organism evidence="15 16">
    <name type="scientific">Pyronema omphalodes (strain CBS 100304)</name>
    <name type="common">Pyronema confluens</name>
    <dbReference type="NCBI Taxonomy" id="1076935"/>
    <lineage>
        <taxon>Eukaryota</taxon>
        <taxon>Fungi</taxon>
        <taxon>Dikarya</taxon>
        <taxon>Ascomycota</taxon>
        <taxon>Pezizomycotina</taxon>
        <taxon>Pezizomycetes</taxon>
        <taxon>Pezizales</taxon>
        <taxon>Pyronemataceae</taxon>
        <taxon>Pyronema</taxon>
    </lineage>
</organism>
<protein>
    <recommendedName>
        <fullName evidence="12">Endonuclease III homolog</fullName>
        <ecNumber evidence="12">3.2.2.-</ecNumber>
        <ecNumber evidence="12">4.2.99.18</ecNumber>
    </recommendedName>
    <alternativeName>
        <fullName evidence="12">Bifunctional DNA N-glycosylase/DNA-(apurinic or apyrimidinic site) lyase</fullName>
        <shortName evidence="12">DNA glycosylase/AP lyase</shortName>
    </alternativeName>
</protein>
<dbReference type="GO" id="GO:0046872">
    <property type="term" value="F:metal ion binding"/>
    <property type="evidence" value="ECO:0007669"/>
    <property type="project" value="UniProtKB-KW"/>
</dbReference>
<dbReference type="Pfam" id="PF00730">
    <property type="entry name" value="HhH-GPD"/>
    <property type="match status" value="1"/>
</dbReference>
<dbReference type="InterPro" id="IPR000445">
    <property type="entry name" value="HhH_motif"/>
</dbReference>
<keyword evidence="9 12" id="KW-0456">Lyase</keyword>
<dbReference type="Gene3D" id="1.10.1670.10">
    <property type="entry name" value="Helix-hairpin-Helix base-excision DNA repair enzymes (C-terminal)"/>
    <property type="match status" value="1"/>
</dbReference>
<gene>
    <name evidence="12" type="primary">NTH1</name>
    <name evidence="15" type="ORF">PCON_02128</name>
</gene>
<feature type="compositionally biased region" description="Low complexity" evidence="13">
    <location>
        <begin position="18"/>
        <end position="57"/>
    </location>
</feature>
<name>U4LP14_PYROM</name>
<comment type="similarity">
    <text evidence="1 12">Belongs to the Nth/MutY family.</text>
</comment>
<feature type="compositionally biased region" description="Acidic residues" evidence="13">
    <location>
        <begin position="425"/>
        <end position="437"/>
    </location>
</feature>
<keyword evidence="8 12" id="KW-0234">DNA repair</keyword>
<comment type="subcellular location">
    <subcellularLocation>
        <location evidence="12">Nucleus</location>
    </subcellularLocation>
    <subcellularLocation>
        <location evidence="12">Mitochondrion</location>
    </subcellularLocation>
</comment>
<dbReference type="EMBL" id="HF936249">
    <property type="protein sequence ID" value="CCX33886.1"/>
    <property type="molecule type" value="Genomic_DNA"/>
</dbReference>
<accession>U4LP14</accession>